<dbReference type="OrthoDB" id="8561243at2"/>
<dbReference type="CDD" id="cd16328">
    <property type="entry name" value="RseA_N"/>
    <property type="match status" value="1"/>
</dbReference>
<protein>
    <submittedName>
        <fullName evidence="2">Anti sigma-E protein, RseA</fullName>
    </submittedName>
</protein>
<dbReference type="InterPro" id="IPR052383">
    <property type="entry name" value="Anti-sigma-E_RseA-like"/>
</dbReference>
<feature type="domain" description="Anti sigma-E protein RseA N-terminal" evidence="1">
    <location>
        <begin position="8"/>
        <end position="86"/>
    </location>
</feature>
<dbReference type="GO" id="GO:0016989">
    <property type="term" value="F:sigma factor antagonist activity"/>
    <property type="evidence" value="ECO:0007669"/>
    <property type="project" value="InterPro"/>
</dbReference>
<dbReference type="STRING" id="32040.SAMN04489710_101264"/>
<dbReference type="InterPro" id="IPR036147">
    <property type="entry name" value="Anti-sigma_E_RseA_N_sf"/>
</dbReference>
<dbReference type="RefSeq" id="WP_092949036.1">
    <property type="nucleotide sequence ID" value="NZ_FOMQ01000001.1"/>
</dbReference>
<name>A0A1I1RPD7_9BURK</name>
<organism evidence="2 3">
    <name type="scientific">Paracidovorax konjaci</name>
    <dbReference type="NCBI Taxonomy" id="32040"/>
    <lineage>
        <taxon>Bacteria</taxon>
        <taxon>Pseudomonadati</taxon>
        <taxon>Pseudomonadota</taxon>
        <taxon>Betaproteobacteria</taxon>
        <taxon>Burkholderiales</taxon>
        <taxon>Comamonadaceae</taxon>
        <taxon>Paracidovorax</taxon>
    </lineage>
</organism>
<reference evidence="3" key="1">
    <citation type="submission" date="2016-10" db="EMBL/GenBank/DDBJ databases">
        <authorList>
            <person name="Varghese N."/>
            <person name="Submissions S."/>
        </authorList>
    </citation>
    <scope>NUCLEOTIDE SEQUENCE [LARGE SCALE GENOMIC DNA]</scope>
    <source>
        <strain evidence="3">DSM 7481</strain>
    </source>
</reference>
<dbReference type="PANTHER" id="PTHR38104">
    <property type="match status" value="1"/>
</dbReference>
<dbReference type="Proteomes" id="UP000199517">
    <property type="component" value="Unassembled WGS sequence"/>
</dbReference>
<dbReference type="AlphaFoldDB" id="A0A1I1RPD7"/>
<proteinExistence type="predicted"/>
<keyword evidence="3" id="KW-1185">Reference proteome</keyword>
<dbReference type="SUPFAM" id="SSF89069">
    <property type="entry name" value="N-terminal, cytoplasmic domain of anti-sigmaE factor RseA"/>
    <property type="match status" value="1"/>
</dbReference>
<dbReference type="Gene3D" id="1.10.10.880">
    <property type="entry name" value="Anti sigma-E protein RseA, N-terminal domain"/>
    <property type="match status" value="1"/>
</dbReference>
<dbReference type="PANTHER" id="PTHR38104:SF1">
    <property type="entry name" value="ANTI-SIGMA-E FACTOR RSEA"/>
    <property type="match status" value="1"/>
</dbReference>
<accession>A0A1I1RPD7</accession>
<evidence type="ECO:0000313" key="3">
    <source>
        <dbReference type="Proteomes" id="UP000199517"/>
    </source>
</evidence>
<sequence>MKDDLKMREQLSALADGELENPAWGETVAYAQTESGRDTWATYHLIGDVLRSADLAKRPDAAFAARVMARLEEERVSTASAVSLQPDQPLVQAARADKEAANAAVFRWKVVAGIASLAAVGVLGWNGMAAMQAGGGGSQLASAVPVPSAAQTTTLVSTSDPAGSTQVMLRDSRLDELLAAHRQYGGASALQMPAGFLRNATFETPAR</sequence>
<evidence type="ECO:0000313" key="2">
    <source>
        <dbReference type="EMBL" id="SFD35887.1"/>
    </source>
</evidence>
<dbReference type="InterPro" id="IPR005572">
    <property type="entry name" value="Anti-sigma_E_RseA_N"/>
</dbReference>
<dbReference type="Pfam" id="PF03872">
    <property type="entry name" value="RseA_N"/>
    <property type="match status" value="1"/>
</dbReference>
<dbReference type="EMBL" id="FOMQ01000001">
    <property type="protein sequence ID" value="SFD35887.1"/>
    <property type="molecule type" value="Genomic_DNA"/>
</dbReference>
<evidence type="ECO:0000259" key="1">
    <source>
        <dbReference type="Pfam" id="PF03872"/>
    </source>
</evidence>
<gene>
    <name evidence="2" type="ORF">SAMN04489710_101264</name>
</gene>